<feature type="chain" id="PRO_5042056856" evidence="1">
    <location>
        <begin position="22"/>
        <end position="390"/>
    </location>
</feature>
<dbReference type="AlphaFoldDB" id="A0AAE0K028"/>
<dbReference type="EMBL" id="JAULSN010000007">
    <property type="protein sequence ID" value="KAK3366826.1"/>
    <property type="molecule type" value="Genomic_DNA"/>
</dbReference>
<protein>
    <submittedName>
        <fullName evidence="2">Uncharacterized protein</fullName>
    </submittedName>
</protein>
<keyword evidence="3" id="KW-1185">Reference proteome</keyword>
<accession>A0AAE0K028</accession>
<evidence type="ECO:0000313" key="2">
    <source>
        <dbReference type="EMBL" id="KAK3366826.1"/>
    </source>
</evidence>
<dbReference type="InterPro" id="IPR023214">
    <property type="entry name" value="HAD_sf"/>
</dbReference>
<sequence length="390" mass="43015">MHIFTLLWSPSCSFWLGQLLGLEEDEAGEYYEEEDDTANTAAASTMGFVFNIENVVMRNGDVPPEVAGVIGSLVRRGIPVAYVTNAPAGGGFGDVGQKEALVARMLDHAVPVSDYQVCVRHAPFRYLVKTLHLGDRNVLMVGGQGAQEVHRLAAACGFGKAWTPVTFRGASAVQIAAIVVLSAPADLDLAGDLELVGSILASSPETRLYFCNEDFERATNFQFPTINCSAFMKMLADYWRARDGASRWLTALARQFPPVDNYGVSMDASLDARLDNINRLGYAYDPLLPDHGFPHTLRTLLHLQTISLVTDNVQRELPGLERHVSSPQRRYRPAWKALVVGQVPVAARGSRPEPKYREPYKAFRDAKSAILWALEDHDQVDPESFVHCPE</sequence>
<keyword evidence="1" id="KW-0732">Signal</keyword>
<feature type="signal peptide" evidence="1">
    <location>
        <begin position="1"/>
        <end position="21"/>
    </location>
</feature>
<evidence type="ECO:0000313" key="3">
    <source>
        <dbReference type="Proteomes" id="UP001287356"/>
    </source>
</evidence>
<gene>
    <name evidence="2" type="ORF">B0T24DRAFT_722728</name>
</gene>
<dbReference type="Proteomes" id="UP001287356">
    <property type="component" value="Unassembled WGS sequence"/>
</dbReference>
<reference evidence="2" key="1">
    <citation type="journal article" date="2023" name="Mol. Phylogenet. Evol.">
        <title>Genome-scale phylogeny and comparative genomics of the fungal order Sordariales.</title>
        <authorList>
            <person name="Hensen N."/>
            <person name="Bonometti L."/>
            <person name="Westerberg I."/>
            <person name="Brannstrom I.O."/>
            <person name="Guillou S."/>
            <person name="Cros-Aarteil S."/>
            <person name="Calhoun S."/>
            <person name="Haridas S."/>
            <person name="Kuo A."/>
            <person name="Mondo S."/>
            <person name="Pangilinan J."/>
            <person name="Riley R."/>
            <person name="LaButti K."/>
            <person name="Andreopoulos B."/>
            <person name="Lipzen A."/>
            <person name="Chen C."/>
            <person name="Yan M."/>
            <person name="Daum C."/>
            <person name="Ng V."/>
            <person name="Clum A."/>
            <person name="Steindorff A."/>
            <person name="Ohm R.A."/>
            <person name="Martin F."/>
            <person name="Silar P."/>
            <person name="Natvig D.O."/>
            <person name="Lalanne C."/>
            <person name="Gautier V."/>
            <person name="Ament-Velasquez S.L."/>
            <person name="Kruys A."/>
            <person name="Hutchinson M.I."/>
            <person name="Powell A.J."/>
            <person name="Barry K."/>
            <person name="Miller A.N."/>
            <person name="Grigoriev I.V."/>
            <person name="Debuchy R."/>
            <person name="Gladieux P."/>
            <person name="Hiltunen Thoren M."/>
            <person name="Johannesson H."/>
        </authorList>
    </citation>
    <scope>NUCLEOTIDE SEQUENCE</scope>
    <source>
        <strain evidence="2">CBS 958.72</strain>
    </source>
</reference>
<name>A0AAE0K028_9PEZI</name>
<comment type="caution">
    <text evidence="2">The sequence shown here is derived from an EMBL/GenBank/DDBJ whole genome shotgun (WGS) entry which is preliminary data.</text>
</comment>
<proteinExistence type="predicted"/>
<evidence type="ECO:0000256" key="1">
    <source>
        <dbReference type="SAM" id="SignalP"/>
    </source>
</evidence>
<organism evidence="2 3">
    <name type="scientific">Lasiosphaeria ovina</name>
    <dbReference type="NCBI Taxonomy" id="92902"/>
    <lineage>
        <taxon>Eukaryota</taxon>
        <taxon>Fungi</taxon>
        <taxon>Dikarya</taxon>
        <taxon>Ascomycota</taxon>
        <taxon>Pezizomycotina</taxon>
        <taxon>Sordariomycetes</taxon>
        <taxon>Sordariomycetidae</taxon>
        <taxon>Sordariales</taxon>
        <taxon>Lasiosphaeriaceae</taxon>
        <taxon>Lasiosphaeria</taxon>
    </lineage>
</organism>
<reference evidence="2" key="2">
    <citation type="submission" date="2023-06" db="EMBL/GenBank/DDBJ databases">
        <authorList>
            <consortium name="Lawrence Berkeley National Laboratory"/>
            <person name="Haridas S."/>
            <person name="Hensen N."/>
            <person name="Bonometti L."/>
            <person name="Westerberg I."/>
            <person name="Brannstrom I.O."/>
            <person name="Guillou S."/>
            <person name="Cros-Aarteil S."/>
            <person name="Calhoun S."/>
            <person name="Kuo A."/>
            <person name="Mondo S."/>
            <person name="Pangilinan J."/>
            <person name="Riley R."/>
            <person name="Labutti K."/>
            <person name="Andreopoulos B."/>
            <person name="Lipzen A."/>
            <person name="Chen C."/>
            <person name="Yanf M."/>
            <person name="Daum C."/>
            <person name="Ng V."/>
            <person name="Clum A."/>
            <person name="Steindorff A."/>
            <person name="Ohm R."/>
            <person name="Martin F."/>
            <person name="Silar P."/>
            <person name="Natvig D."/>
            <person name="Lalanne C."/>
            <person name="Gautier V."/>
            <person name="Ament-Velasquez S.L."/>
            <person name="Kruys A."/>
            <person name="Hutchinson M.I."/>
            <person name="Powell A.J."/>
            <person name="Barry K."/>
            <person name="Miller A.N."/>
            <person name="Grigoriev I.V."/>
            <person name="Debuchy R."/>
            <person name="Gladieux P."/>
            <person name="Thoren M.H."/>
            <person name="Johannesson H."/>
        </authorList>
    </citation>
    <scope>NUCLEOTIDE SEQUENCE</scope>
    <source>
        <strain evidence="2">CBS 958.72</strain>
    </source>
</reference>
<dbReference type="Gene3D" id="3.40.50.1000">
    <property type="entry name" value="HAD superfamily/HAD-like"/>
    <property type="match status" value="1"/>
</dbReference>